<dbReference type="SUPFAM" id="SSF103506">
    <property type="entry name" value="Mitochondrial carrier"/>
    <property type="match status" value="1"/>
</dbReference>
<protein>
    <submittedName>
        <fullName evidence="11">Uncharacterized protein</fullName>
    </submittedName>
</protein>
<evidence type="ECO:0000256" key="6">
    <source>
        <dbReference type="ARBA" id="ARBA00022989"/>
    </source>
</evidence>
<keyword evidence="6 10" id="KW-1133">Transmembrane helix</keyword>
<evidence type="ECO:0000256" key="2">
    <source>
        <dbReference type="ARBA" id="ARBA00006375"/>
    </source>
</evidence>
<name>A0A7S4IVH3_9EUKA</name>
<reference evidence="11" key="1">
    <citation type="submission" date="2021-01" db="EMBL/GenBank/DDBJ databases">
        <authorList>
            <person name="Corre E."/>
            <person name="Pelletier E."/>
            <person name="Niang G."/>
            <person name="Scheremetjew M."/>
            <person name="Finn R."/>
            <person name="Kale V."/>
            <person name="Holt S."/>
            <person name="Cochrane G."/>
            <person name="Meng A."/>
            <person name="Brown T."/>
            <person name="Cohen L."/>
        </authorList>
    </citation>
    <scope>NUCLEOTIDE SEQUENCE</scope>
    <source>
        <strain evidence="11">DIVA3 518/3/11/1/6</strain>
    </source>
</reference>
<dbReference type="EMBL" id="HBKP01025189">
    <property type="protein sequence ID" value="CAE2240842.1"/>
    <property type="molecule type" value="Transcribed_RNA"/>
</dbReference>
<dbReference type="PROSITE" id="PS50920">
    <property type="entry name" value="SOLCAR"/>
    <property type="match status" value="3"/>
</dbReference>
<dbReference type="InterPro" id="IPR002067">
    <property type="entry name" value="MCP"/>
</dbReference>
<evidence type="ECO:0000256" key="5">
    <source>
        <dbReference type="ARBA" id="ARBA00022737"/>
    </source>
</evidence>
<feature type="repeat" description="Solcar" evidence="8">
    <location>
        <begin position="1"/>
        <end position="83"/>
    </location>
</feature>
<feature type="repeat" description="Solcar" evidence="8">
    <location>
        <begin position="204"/>
        <end position="286"/>
    </location>
</feature>
<accession>A0A7S4IVH3</accession>
<keyword evidence="7 8" id="KW-0472">Membrane</keyword>
<evidence type="ECO:0000256" key="8">
    <source>
        <dbReference type="PROSITE-ProRule" id="PRU00282"/>
    </source>
</evidence>
<organism evidence="11">
    <name type="scientific">Vannella robusta</name>
    <dbReference type="NCBI Taxonomy" id="1487602"/>
    <lineage>
        <taxon>Eukaryota</taxon>
        <taxon>Amoebozoa</taxon>
        <taxon>Discosea</taxon>
        <taxon>Flabellinia</taxon>
        <taxon>Vannellidae</taxon>
        <taxon>Vannella</taxon>
    </lineage>
</organism>
<proteinExistence type="inferred from homology"/>
<feature type="transmembrane region" description="Helical" evidence="10">
    <location>
        <begin position="111"/>
        <end position="132"/>
    </location>
</feature>
<gene>
    <name evidence="11" type="ORF">VSP0166_LOCUS17530</name>
</gene>
<evidence type="ECO:0000313" key="11">
    <source>
        <dbReference type="EMBL" id="CAE2240842.1"/>
    </source>
</evidence>
<evidence type="ECO:0000256" key="1">
    <source>
        <dbReference type="ARBA" id="ARBA00004141"/>
    </source>
</evidence>
<dbReference type="InterPro" id="IPR023395">
    <property type="entry name" value="MCP_dom_sf"/>
</dbReference>
<dbReference type="GO" id="GO:0016020">
    <property type="term" value="C:membrane"/>
    <property type="evidence" value="ECO:0007669"/>
    <property type="project" value="UniProtKB-SubCell"/>
</dbReference>
<dbReference type="AlphaFoldDB" id="A0A7S4IVH3"/>
<dbReference type="PANTHER" id="PTHR45939">
    <property type="entry name" value="PEROXISOMAL MEMBRANE PROTEIN PMP34-RELATED"/>
    <property type="match status" value="1"/>
</dbReference>
<dbReference type="Pfam" id="PF00153">
    <property type="entry name" value="Mito_carr"/>
    <property type="match status" value="3"/>
</dbReference>
<feature type="transmembrane region" description="Helical" evidence="10">
    <location>
        <begin position="62"/>
        <end position="80"/>
    </location>
</feature>
<keyword evidence="3 9" id="KW-0813">Transport</keyword>
<evidence type="ECO:0000256" key="3">
    <source>
        <dbReference type="ARBA" id="ARBA00022448"/>
    </source>
</evidence>
<evidence type="ECO:0000256" key="7">
    <source>
        <dbReference type="ARBA" id="ARBA00023136"/>
    </source>
</evidence>
<dbReference type="Gene3D" id="1.50.40.10">
    <property type="entry name" value="Mitochondrial carrier domain"/>
    <property type="match status" value="1"/>
</dbReference>
<dbReference type="PANTHER" id="PTHR45939:SF2">
    <property type="entry name" value="CARRIER PROTEIN, PUTATIVE (AFU_ORTHOLOGUE AFUA_2G13870)-RELATED"/>
    <property type="match status" value="1"/>
</dbReference>
<keyword evidence="4 8" id="KW-0812">Transmembrane</keyword>
<evidence type="ECO:0000256" key="10">
    <source>
        <dbReference type="SAM" id="Phobius"/>
    </source>
</evidence>
<feature type="repeat" description="Solcar" evidence="8">
    <location>
        <begin position="107"/>
        <end position="194"/>
    </location>
</feature>
<comment type="similarity">
    <text evidence="2 9">Belongs to the mitochondrial carrier (TC 2.A.29) family.</text>
</comment>
<comment type="subcellular location">
    <subcellularLocation>
        <location evidence="1">Membrane</location>
        <topology evidence="1">Multi-pass membrane protein</topology>
    </subcellularLocation>
</comment>
<dbReference type="InterPro" id="IPR052217">
    <property type="entry name" value="Mito/Peroxisomal_Carrier"/>
</dbReference>
<dbReference type="PRINTS" id="PR00926">
    <property type="entry name" value="MITOCARRIER"/>
</dbReference>
<dbReference type="InterPro" id="IPR018108">
    <property type="entry name" value="MCP_transmembrane"/>
</dbReference>
<evidence type="ECO:0000256" key="4">
    <source>
        <dbReference type="ARBA" id="ARBA00022692"/>
    </source>
</evidence>
<evidence type="ECO:0000256" key="9">
    <source>
        <dbReference type="RuleBase" id="RU000488"/>
    </source>
</evidence>
<keyword evidence="5" id="KW-0677">Repeat</keyword>
<sequence length="291" mass="31646">MSAAIQGLTGSVGACFSTTCTYPIDIVKTRIQAGETKGFLSVFFRIIKSEGLRGLFVGLSSQYIQTFLANFVFFFFYSIFRKRAQRLLRKQASKQNQSKEKVEETGLPASINLLVGILAAIAQVLLITPINVSLTRIKTNSPPANRGSNSLLPVLVKIAGSEGLGRLYAGLGPSLVLTVNPGIEFMIMETLKDLYTSNVSVEEPASSVTFSISAIAKIGATILTYPLILAKVRMQNSGETNLFYLVAKMFKNGGITAMYTGLQIQLIKAVLFTSIRNTAKEKLVKLLKQLS</sequence>
<dbReference type="GO" id="GO:0015217">
    <property type="term" value="F:ADP transmembrane transporter activity"/>
    <property type="evidence" value="ECO:0007669"/>
    <property type="project" value="TreeGrafter"/>
</dbReference>